<evidence type="ECO:0000256" key="1">
    <source>
        <dbReference type="ARBA" id="ARBA00023015"/>
    </source>
</evidence>
<protein>
    <submittedName>
        <fullName evidence="5">AraC family transcriptional regulator</fullName>
    </submittedName>
</protein>
<dbReference type="PANTHER" id="PTHR47504:SF5">
    <property type="entry name" value="RIGHT ORIGIN-BINDING PROTEIN"/>
    <property type="match status" value="1"/>
</dbReference>
<evidence type="ECO:0000256" key="2">
    <source>
        <dbReference type="ARBA" id="ARBA00023125"/>
    </source>
</evidence>
<dbReference type="PANTHER" id="PTHR47504">
    <property type="entry name" value="RIGHT ORIGIN-BINDING PROTEIN"/>
    <property type="match status" value="1"/>
</dbReference>
<comment type="caution">
    <text evidence="5">The sequence shown here is derived from an EMBL/GenBank/DDBJ whole genome shotgun (WGS) entry which is preliminary data.</text>
</comment>
<gene>
    <name evidence="5" type="ORF">JOC27_002121</name>
</gene>
<name>A0ABS2QBY6_9BACL</name>
<proteinExistence type="predicted"/>
<dbReference type="InterPro" id="IPR018060">
    <property type="entry name" value="HTH_AraC"/>
</dbReference>
<dbReference type="EMBL" id="JAFBEV010000021">
    <property type="protein sequence ID" value="MBM7658659.1"/>
    <property type="molecule type" value="Genomic_DNA"/>
</dbReference>
<evidence type="ECO:0000256" key="3">
    <source>
        <dbReference type="ARBA" id="ARBA00023163"/>
    </source>
</evidence>
<feature type="domain" description="HTH araC/xylS-type" evidence="4">
    <location>
        <begin position="8"/>
        <end position="105"/>
    </location>
</feature>
<dbReference type="SUPFAM" id="SSF55136">
    <property type="entry name" value="Probable bacterial effector-binding domain"/>
    <property type="match status" value="1"/>
</dbReference>
<dbReference type="Pfam" id="PF12833">
    <property type="entry name" value="HTH_18"/>
    <property type="match status" value="1"/>
</dbReference>
<dbReference type="PROSITE" id="PS01124">
    <property type="entry name" value="HTH_ARAC_FAMILY_2"/>
    <property type="match status" value="1"/>
</dbReference>
<accession>A0ABS2QBY6</accession>
<dbReference type="PRINTS" id="PR00032">
    <property type="entry name" value="HTHARAC"/>
</dbReference>
<evidence type="ECO:0000259" key="4">
    <source>
        <dbReference type="PROSITE" id="PS01124"/>
    </source>
</evidence>
<keyword evidence="6" id="KW-1185">Reference proteome</keyword>
<evidence type="ECO:0000313" key="6">
    <source>
        <dbReference type="Proteomes" id="UP000823201"/>
    </source>
</evidence>
<dbReference type="SMART" id="SM00871">
    <property type="entry name" value="AraC_E_bind"/>
    <property type="match status" value="1"/>
</dbReference>
<dbReference type="InterPro" id="IPR020449">
    <property type="entry name" value="Tscrpt_reg_AraC-type_HTH"/>
</dbReference>
<dbReference type="Gene3D" id="3.20.80.10">
    <property type="entry name" value="Regulatory factor, effector binding domain"/>
    <property type="match status" value="1"/>
</dbReference>
<dbReference type="Proteomes" id="UP000823201">
    <property type="component" value="Unassembled WGS sequence"/>
</dbReference>
<dbReference type="InterPro" id="IPR011256">
    <property type="entry name" value="Reg_factor_effector_dom_sf"/>
</dbReference>
<dbReference type="SMART" id="SM00342">
    <property type="entry name" value="HTH_ARAC"/>
    <property type="match status" value="1"/>
</dbReference>
<keyword evidence="1" id="KW-0805">Transcription regulation</keyword>
<dbReference type="InterPro" id="IPR010499">
    <property type="entry name" value="AraC_E-bd"/>
</dbReference>
<keyword evidence="2" id="KW-0238">DNA-binding</keyword>
<sequence>MDMVTILQDILEYVDEHITDAINPDSLAAHAGFSTWHFCRVFQWGVGYSVMVYVRNRRLAFAAHELSSGQRIVDLSMKYGFETHSGFSKAFRRYYGCSPATYRLHAQGARPLPPDLTLTNKYLIGGIILEPKFVTQPAVKLVGFALKTNNSNGENSQAIPDFWQDYMHHGKMESLHAERFIKNHDEYGACFPEDPETGEFDYVIGVEPKDGAAIPNNYHVCELPAANYAVFSTPPCNAENFVPTIQGTWNYIFNEWFPQSGYEYAPKGADFEKYDDRCMTEAGKVCDIYIPVVKKQL</sequence>
<dbReference type="InterPro" id="IPR050959">
    <property type="entry name" value="MarA-like"/>
</dbReference>
<dbReference type="RefSeq" id="WP_205007215.1">
    <property type="nucleotide sequence ID" value="NZ_CBCRXA010000021.1"/>
</dbReference>
<dbReference type="InterPro" id="IPR009057">
    <property type="entry name" value="Homeodomain-like_sf"/>
</dbReference>
<dbReference type="InterPro" id="IPR029441">
    <property type="entry name" value="Cass2"/>
</dbReference>
<evidence type="ECO:0000313" key="5">
    <source>
        <dbReference type="EMBL" id="MBM7658659.1"/>
    </source>
</evidence>
<dbReference type="PROSITE" id="PS00041">
    <property type="entry name" value="HTH_ARAC_FAMILY_1"/>
    <property type="match status" value="1"/>
</dbReference>
<organism evidence="5 6">
    <name type="scientific">Sporolactobacillus spathodeae</name>
    <dbReference type="NCBI Taxonomy" id="1465502"/>
    <lineage>
        <taxon>Bacteria</taxon>
        <taxon>Bacillati</taxon>
        <taxon>Bacillota</taxon>
        <taxon>Bacilli</taxon>
        <taxon>Bacillales</taxon>
        <taxon>Sporolactobacillaceae</taxon>
        <taxon>Sporolactobacillus</taxon>
    </lineage>
</organism>
<keyword evidence="3" id="KW-0804">Transcription</keyword>
<dbReference type="Pfam" id="PF14526">
    <property type="entry name" value="Cass2"/>
    <property type="match status" value="1"/>
</dbReference>
<dbReference type="SUPFAM" id="SSF46689">
    <property type="entry name" value="Homeodomain-like"/>
    <property type="match status" value="2"/>
</dbReference>
<reference evidence="5 6" key="1">
    <citation type="submission" date="2021-01" db="EMBL/GenBank/DDBJ databases">
        <title>Genomic Encyclopedia of Type Strains, Phase IV (KMG-IV): sequencing the most valuable type-strain genomes for metagenomic binning, comparative biology and taxonomic classification.</title>
        <authorList>
            <person name="Goeker M."/>
        </authorList>
    </citation>
    <scope>NUCLEOTIDE SEQUENCE [LARGE SCALE GENOMIC DNA]</scope>
    <source>
        <strain evidence="5 6">DSM 100968</strain>
    </source>
</reference>
<dbReference type="Gene3D" id="1.10.10.60">
    <property type="entry name" value="Homeodomain-like"/>
    <property type="match status" value="2"/>
</dbReference>
<dbReference type="InterPro" id="IPR018062">
    <property type="entry name" value="HTH_AraC-typ_CS"/>
</dbReference>